<reference evidence="1" key="1">
    <citation type="submission" date="2021-06" db="EMBL/GenBank/DDBJ databases">
        <authorList>
            <person name="Kallberg Y."/>
            <person name="Tangrot J."/>
            <person name="Rosling A."/>
        </authorList>
    </citation>
    <scope>NUCLEOTIDE SEQUENCE</scope>
    <source>
        <strain evidence="1">MA453B</strain>
    </source>
</reference>
<protein>
    <submittedName>
        <fullName evidence="1">28732_t:CDS:1</fullName>
    </submittedName>
</protein>
<sequence length="581" mass="68677">LKPISRLLAHDITNLLGKHELVELSDDGLIVLVFKNYYASDSLVIYDTKERQQILILGDTETKERQHTKIPHYICEPYITDIHCSFLYNGNFILLYKTSFGLYKNGWMLVTKRGDNGTFYFLWNMETATFKFEIFGKHEGLEMENCKINKYKNVLAIWNNGLEAFSTQTGIMISNNKENYQDENNKNWHINFVCLDERFGERLLVTNFEDQSKIVAHLLDPYSLKLDNPVDIHFLDDEFNAKIIRVYSDKIIRVVTNQVQIHEIFQSELVERLRNDLKDQSNIHSQSIIEDILEKINNVDNNHNLDDEVIELIGHQNSWKYYKYSDQLLMFRNNDISQPVLKSNLKKTDFIDLKICAFILLSNDDLIVICDHYHNYNYYQNLSFVVTAKDGKLQMRYFFSNDNLKLDKKNDASENILETIFSDKYFSCIFNFDRYRFFALLKEAITHRKNEIVDMVFKQYIKLIKDDTSFFLLHSQAFLKAAITYNKSEVVDIIFKQCMKLIKDDPANINILKIISSLLPELYENYPAYISRFLSQTSLLLSPNQFNEPMYETSYLFPHTAELHIFEHTPISKTYFFLHYY</sequence>
<evidence type="ECO:0000313" key="2">
    <source>
        <dbReference type="Proteomes" id="UP000789405"/>
    </source>
</evidence>
<feature type="non-terminal residue" evidence="1">
    <location>
        <position position="1"/>
    </location>
</feature>
<dbReference type="Proteomes" id="UP000789405">
    <property type="component" value="Unassembled WGS sequence"/>
</dbReference>
<keyword evidence="2" id="KW-1185">Reference proteome</keyword>
<dbReference type="AlphaFoldDB" id="A0A9N9JG75"/>
<feature type="non-terminal residue" evidence="1">
    <location>
        <position position="581"/>
    </location>
</feature>
<evidence type="ECO:0000313" key="1">
    <source>
        <dbReference type="EMBL" id="CAG8780815.1"/>
    </source>
</evidence>
<comment type="caution">
    <text evidence="1">The sequence shown here is derived from an EMBL/GenBank/DDBJ whole genome shotgun (WGS) entry which is preliminary data.</text>
</comment>
<gene>
    <name evidence="1" type="ORF">DERYTH_LOCUS19627</name>
</gene>
<dbReference type="EMBL" id="CAJVPY010021798">
    <property type="protein sequence ID" value="CAG8780815.1"/>
    <property type="molecule type" value="Genomic_DNA"/>
</dbReference>
<proteinExistence type="predicted"/>
<dbReference type="OrthoDB" id="2377581at2759"/>
<name>A0A9N9JG75_9GLOM</name>
<accession>A0A9N9JG75</accession>
<organism evidence="1 2">
    <name type="scientific">Dentiscutata erythropus</name>
    <dbReference type="NCBI Taxonomy" id="1348616"/>
    <lineage>
        <taxon>Eukaryota</taxon>
        <taxon>Fungi</taxon>
        <taxon>Fungi incertae sedis</taxon>
        <taxon>Mucoromycota</taxon>
        <taxon>Glomeromycotina</taxon>
        <taxon>Glomeromycetes</taxon>
        <taxon>Diversisporales</taxon>
        <taxon>Gigasporaceae</taxon>
        <taxon>Dentiscutata</taxon>
    </lineage>
</organism>